<gene>
    <name evidence="15" type="ORF">IAI61_15115</name>
</gene>
<evidence type="ECO:0000256" key="11">
    <source>
        <dbReference type="SAM" id="Phobius"/>
    </source>
</evidence>
<feature type="signal peptide" evidence="12">
    <location>
        <begin position="1"/>
        <end position="26"/>
    </location>
</feature>
<sequence>MRQRSLHARILSRMLAVILLVAGAFAAAAGYYARLTADQAFDALLLSGAAQITENMYVQGGVLTVEPPIAVIAGLAVQDLVTYKVVDARGIVVAGNPALPTAATGRPRGPVLGEAYLHGQRYRTVTTVRDMPSGWATVTLAQTLRAREAMTEGLTAKAMVVILGMSAVALLGTVLAVRQALAPLVRVERAIAARDPQDLRPLDLRAPPEINTLLTAINAFMARLDAHIRQMQRLIGDAAHQVRTPLTALTLQLDLMQDAPNDAARRQHLDRVQDRAAQLGRLAAQLFDHAMVVHRSGVVRPEPIDLGALVRQVLLSLEPLAGNVALGLDLPAQPVTVLGDRVSLREALSNLIHNALRHGARQTLDVVVMRDAGQVVVEIRDDGPGIPHARWQHVREPFHSRGEEQRGAGLGLAIADQVARAHGGTLSFRSRPGIGFAVIVTLPG</sequence>
<organism evidence="15 16">
    <name type="scientific">Roseomonas haemaphysalidis</name>
    <dbReference type="NCBI Taxonomy" id="2768162"/>
    <lineage>
        <taxon>Bacteria</taxon>
        <taxon>Pseudomonadati</taxon>
        <taxon>Pseudomonadota</taxon>
        <taxon>Alphaproteobacteria</taxon>
        <taxon>Acetobacterales</taxon>
        <taxon>Roseomonadaceae</taxon>
        <taxon>Roseomonas</taxon>
    </lineage>
</organism>
<feature type="domain" description="HAMP" evidence="14">
    <location>
        <begin position="178"/>
        <end position="229"/>
    </location>
</feature>
<evidence type="ECO:0000256" key="6">
    <source>
        <dbReference type="ARBA" id="ARBA00022692"/>
    </source>
</evidence>
<dbReference type="PANTHER" id="PTHR45436:SF1">
    <property type="entry name" value="SENSOR PROTEIN QSEC"/>
    <property type="match status" value="1"/>
</dbReference>
<dbReference type="EC" id="2.7.13.3" evidence="3"/>
<dbReference type="RefSeq" id="WP_207418293.1">
    <property type="nucleotide sequence ID" value="NZ_CP061177.1"/>
</dbReference>
<evidence type="ECO:0000256" key="5">
    <source>
        <dbReference type="ARBA" id="ARBA00022679"/>
    </source>
</evidence>
<dbReference type="Proteomes" id="UP001518989">
    <property type="component" value="Unassembled WGS sequence"/>
</dbReference>
<dbReference type="InterPro" id="IPR004358">
    <property type="entry name" value="Sig_transdc_His_kin-like_C"/>
</dbReference>
<evidence type="ECO:0000256" key="8">
    <source>
        <dbReference type="ARBA" id="ARBA00022989"/>
    </source>
</evidence>
<dbReference type="InterPro" id="IPR003594">
    <property type="entry name" value="HATPase_dom"/>
</dbReference>
<evidence type="ECO:0000256" key="7">
    <source>
        <dbReference type="ARBA" id="ARBA00022777"/>
    </source>
</evidence>
<evidence type="ECO:0000256" key="2">
    <source>
        <dbReference type="ARBA" id="ARBA00004370"/>
    </source>
</evidence>
<dbReference type="InterPro" id="IPR050428">
    <property type="entry name" value="TCS_sensor_his_kinase"/>
</dbReference>
<dbReference type="PROSITE" id="PS50885">
    <property type="entry name" value="HAMP"/>
    <property type="match status" value="1"/>
</dbReference>
<feature type="chain" id="PRO_5047447500" description="histidine kinase" evidence="12">
    <location>
        <begin position="27"/>
        <end position="444"/>
    </location>
</feature>
<dbReference type="InterPro" id="IPR003661">
    <property type="entry name" value="HisK_dim/P_dom"/>
</dbReference>
<evidence type="ECO:0000256" key="10">
    <source>
        <dbReference type="ARBA" id="ARBA00023136"/>
    </source>
</evidence>
<proteinExistence type="predicted"/>
<dbReference type="PANTHER" id="PTHR45436">
    <property type="entry name" value="SENSOR HISTIDINE KINASE YKOH"/>
    <property type="match status" value="1"/>
</dbReference>
<dbReference type="GO" id="GO:0016301">
    <property type="term" value="F:kinase activity"/>
    <property type="evidence" value="ECO:0007669"/>
    <property type="project" value="UniProtKB-KW"/>
</dbReference>
<keyword evidence="8 11" id="KW-1133">Transmembrane helix</keyword>
<dbReference type="PRINTS" id="PR00344">
    <property type="entry name" value="BCTRLSENSOR"/>
</dbReference>
<evidence type="ECO:0000313" key="15">
    <source>
        <dbReference type="EMBL" id="MBO1080370.1"/>
    </source>
</evidence>
<name>A0ABS3KSD3_9PROT</name>
<dbReference type="SMART" id="SM00387">
    <property type="entry name" value="HATPase_c"/>
    <property type="match status" value="1"/>
</dbReference>
<keyword evidence="10 11" id="KW-0472">Membrane</keyword>
<dbReference type="InterPro" id="IPR036890">
    <property type="entry name" value="HATPase_C_sf"/>
</dbReference>
<dbReference type="EMBL" id="JACTNG010000008">
    <property type="protein sequence ID" value="MBO1080370.1"/>
    <property type="molecule type" value="Genomic_DNA"/>
</dbReference>
<keyword evidence="12" id="KW-0732">Signal</keyword>
<dbReference type="Pfam" id="PF02518">
    <property type="entry name" value="HATPase_c"/>
    <property type="match status" value="1"/>
</dbReference>
<evidence type="ECO:0000256" key="4">
    <source>
        <dbReference type="ARBA" id="ARBA00022553"/>
    </source>
</evidence>
<comment type="catalytic activity">
    <reaction evidence="1">
        <text>ATP + protein L-histidine = ADP + protein N-phospho-L-histidine.</text>
        <dbReference type="EC" id="2.7.13.3"/>
    </reaction>
</comment>
<evidence type="ECO:0000256" key="1">
    <source>
        <dbReference type="ARBA" id="ARBA00000085"/>
    </source>
</evidence>
<keyword evidence="9" id="KW-0902">Two-component regulatory system</keyword>
<evidence type="ECO:0000259" key="14">
    <source>
        <dbReference type="PROSITE" id="PS50885"/>
    </source>
</evidence>
<dbReference type="InterPro" id="IPR003660">
    <property type="entry name" value="HAMP_dom"/>
</dbReference>
<dbReference type="CDD" id="cd00082">
    <property type="entry name" value="HisKA"/>
    <property type="match status" value="1"/>
</dbReference>
<keyword evidence="16" id="KW-1185">Reference proteome</keyword>
<dbReference type="Gene3D" id="3.30.565.10">
    <property type="entry name" value="Histidine kinase-like ATPase, C-terminal domain"/>
    <property type="match status" value="1"/>
</dbReference>
<dbReference type="CDD" id="cd00075">
    <property type="entry name" value="HATPase"/>
    <property type="match status" value="1"/>
</dbReference>
<comment type="subcellular location">
    <subcellularLocation>
        <location evidence="2">Membrane</location>
    </subcellularLocation>
</comment>
<dbReference type="SUPFAM" id="SSF55874">
    <property type="entry name" value="ATPase domain of HSP90 chaperone/DNA topoisomerase II/histidine kinase"/>
    <property type="match status" value="1"/>
</dbReference>
<dbReference type="SMART" id="SM00388">
    <property type="entry name" value="HisKA"/>
    <property type="match status" value="1"/>
</dbReference>
<dbReference type="Gene3D" id="1.10.287.130">
    <property type="match status" value="1"/>
</dbReference>
<dbReference type="Pfam" id="PF08521">
    <property type="entry name" value="2CSK_N"/>
    <property type="match status" value="1"/>
</dbReference>
<dbReference type="Pfam" id="PF00512">
    <property type="entry name" value="HisKA"/>
    <property type="match status" value="1"/>
</dbReference>
<dbReference type="InterPro" id="IPR036097">
    <property type="entry name" value="HisK_dim/P_sf"/>
</dbReference>
<reference evidence="15 16" key="1">
    <citation type="submission" date="2020-09" db="EMBL/GenBank/DDBJ databases">
        <title>Roseomonas.</title>
        <authorList>
            <person name="Zhu W."/>
        </authorList>
    </citation>
    <scope>NUCLEOTIDE SEQUENCE [LARGE SCALE GENOMIC DNA]</scope>
    <source>
        <strain evidence="15 16">573</strain>
    </source>
</reference>
<evidence type="ECO:0000256" key="9">
    <source>
        <dbReference type="ARBA" id="ARBA00023012"/>
    </source>
</evidence>
<comment type="caution">
    <text evidence="15">The sequence shown here is derived from an EMBL/GenBank/DDBJ whole genome shotgun (WGS) entry which is preliminary data.</text>
</comment>
<keyword evidence="4" id="KW-0597">Phosphoprotein</keyword>
<protein>
    <recommendedName>
        <fullName evidence="3">histidine kinase</fullName>
        <ecNumber evidence="3">2.7.13.3</ecNumber>
    </recommendedName>
</protein>
<feature type="transmembrane region" description="Helical" evidence="11">
    <location>
        <begin position="158"/>
        <end position="177"/>
    </location>
</feature>
<evidence type="ECO:0000313" key="16">
    <source>
        <dbReference type="Proteomes" id="UP001518989"/>
    </source>
</evidence>
<feature type="domain" description="Histidine kinase" evidence="13">
    <location>
        <begin position="237"/>
        <end position="444"/>
    </location>
</feature>
<evidence type="ECO:0000256" key="3">
    <source>
        <dbReference type="ARBA" id="ARBA00012438"/>
    </source>
</evidence>
<keyword evidence="6 11" id="KW-0812">Transmembrane</keyword>
<keyword evidence="7 15" id="KW-0418">Kinase</keyword>
<dbReference type="SUPFAM" id="SSF47384">
    <property type="entry name" value="Homodimeric domain of signal transducing histidine kinase"/>
    <property type="match status" value="1"/>
</dbReference>
<accession>A0ABS3KSD3</accession>
<evidence type="ECO:0000256" key="12">
    <source>
        <dbReference type="SAM" id="SignalP"/>
    </source>
</evidence>
<keyword evidence="5" id="KW-0808">Transferase</keyword>
<dbReference type="InterPro" id="IPR013727">
    <property type="entry name" value="2CSK_N"/>
</dbReference>
<dbReference type="InterPro" id="IPR005467">
    <property type="entry name" value="His_kinase_dom"/>
</dbReference>
<evidence type="ECO:0000259" key="13">
    <source>
        <dbReference type="PROSITE" id="PS50109"/>
    </source>
</evidence>
<dbReference type="PROSITE" id="PS50109">
    <property type="entry name" value="HIS_KIN"/>
    <property type="match status" value="1"/>
</dbReference>